<dbReference type="GO" id="GO:0004521">
    <property type="term" value="F:RNA endonuclease activity"/>
    <property type="evidence" value="ECO:0007669"/>
    <property type="project" value="UniProtKB-UniRule"/>
</dbReference>
<evidence type="ECO:0000256" key="3">
    <source>
        <dbReference type="ARBA" id="ARBA00022759"/>
    </source>
</evidence>
<comment type="function">
    <text evidence="6">Acts as a ribosome collision sensor. Detects stalled/collided disomes (pairs of ribosomes where the leading ribosome is stalled and a second ribosome has collided with it) and endonucleolytically cleaves mRNA at the 5' boundary of the stalled ribosome. Stalled/collided disomes form a new interface (primarily via the 30S subunits) that binds SmrB. Cleaved mRNA becomes available for tmRNA ligation, leading to ribosomal subunit dissociation and rescue of stalled ribosomes.</text>
</comment>
<dbReference type="PANTHER" id="PTHR35562:SF1">
    <property type="entry name" value="UPF0115 PROTEIN YFCN"/>
    <property type="match status" value="1"/>
</dbReference>
<dbReference type="Gene3D" id="3.30.1370.110">
    <property type="match status" value="1"/>
</dbReference>
<keyword evidence="4 6" id="KW-0378">Hydrolase</keyword>
<evidence type="ECO:0000259" key="8">
    <source>
        <dbReference type="PROSITE" id="PS50828"/>
    </source>
</evidence>
<dbReference type="EC" id="3.1.-.-" evidence="6"/>
<comment type="caution">
    <text evidence="9">The sequence shown here is derived from an EMBL/GenBank/DDBJ whole genome shotgun (WGS) entry which is preliminary data.</text>
</comment>
<dbReference type="Pfam" id="PF01713">
    <property type="entry name" value="Smr"/>
    <property type="match status" value="1"/>
</dbReference>
<keyword evidence="10" id="KW-1185">Reference proteome</keyword>
<evidence type="ECO:0000256" key="2">
    <source>
        <dbReference type="ARBA" id="ARBA00022730"/>
    </source>
</evidence>
<feature type="domain" description="Smr" evidence="8">
    <location>
        <begin position="97"/>
        <end position="172"/>
    </location>
</feature>
<dbReference type="SUPFAM" id="SSF160443">
    <property type="entry name" value="SMR domain-like"/>
    <property type="match status" value="1"/>
</dbReference>
<evidence type="ECO:0000256" key="1">
    <source>
        <dbReference type="ARBA" id="ARBA00022722"/>
    </source>
</evidence>
<evidence type="ECO:0000256" key="4">
    <source>
        <dbReference type="ARBA" id="ARBA00022801"/>
    </source>
</evidence>
<keyword evidence="5 6" id="KW-0694">RNA-binding</keyword>
<dbReference type="PROSITE" id="PS50828">
    <property type="entry name" value="SMR"/>
    <property type="match status" value="1"/>
</dbReference>
<protein>
    <recommendedName>
        <fullName evidence="6">Ribosome rescue factor SmrB</fullName>
        <ecNumber evidence="6">3.1.-.-</ecNumber>
    </recommendedName>
</protein>
<evidence type="ECO:0000256" key="6">
    <source>
        <dbReference type="HAMAP-Rule" id="MF_01042"/>
    </source>
</evidence>
<dbReference type="NCBIfam" id="NF003432">
    <property type="entry name" value="PRK04946.1"/>
    <property type="match status" value="1"/>
</dbReference>
<dbReference type="InterPro" id="IPR036063">
    <property type="entry name" value="Smr_dom_sf"/>
</dbReference>
<dbReference type="EMBL" id="RAQO01000004">
    <property type="protein sequence ID" value="RKF19738.1"/>
    <property type="molecule type" value="Genomic_DNA"/>
</dbReference>
<name>A0A420EGD3_9ALTE</name>
<comment type="subunit">
    <text evidence="6">Associates with collided ribosomes, but not with correctly translating polysomes.</text>
</comment>
<sequence length="176" mass="20211">MSNDPTSQNKFNSFADAMRGIKQIKQDKVSPVPTRIKQKSQQVRNTQANSNNHLHYFSDEYQPLLPDDGPMRWRSPNCDPYELKKLRRGDYAPEIFLDLHGLRQDQAKQELAAMLAECERAHLQVASVMHGYGKNILKKNVPLWLAQHPLVLCFHQASKEYGGDSALFVLLHRSEK</sequence>
<dbReference type="GO" id="GO:0016787">
    <property type="term" value="F:hydrolase activity"/>
    <property type="evidence" value="ECO:0007669"/>
    <property type="project" value="UniProtKB-KW"/>
</dbReference>
<gene>
    <name evidence="6 9" type="primary">smrB</name>
    <name evidence="9" type="ORF">DBZ36_04570</name>
</gene>
<dbReference type="InterPro" id="IPR022990">
    <property type="entry name" value="SmrB-like"/>
</dbReference>
<dbReference type="OrthoDB" id="5795446at2"/>
<reference evidence="9 10" key="1">
    <citation type="submission" date="2018-09" db="EMBL/GenBank/DDBJ databases">
        <authorList>
            <person name="Wang Z."/>
        </authorList>
    </citation>
    <scope>NUCLEOTIDE SEQUENCE [LARGE SCALE GENOMIC DNA]</scope>
    <source>
        <strain evidence="9 10">ALS 81</strain>
    </source>
</reference>
<evidence type="ECO:0000313" key="9">
    <source>
        <dbReference type="EMBL" id="RKF19738.1"/>
    </source>
</evidence>
<dbReference type="AlphaFoldDB" id="A0A420EGD3"/>
<proteinExistence type="inferred from homology"/>
<dbReference type="PANTHER" id="PTHR35562">
    <property type="entry name" value="DNA ENDONUCLEASE SMRA-RELATED"/>
    <property type="match status" value="1"/>
</dbReference>
<evidence type="ECO:0000256" key="7">
    <source>
        <dbReference type="SAM" id="MobiDB-lite"/>
    </source>
</evidence>
<organism evidence="9 10">
    <name type="scientific">Alginatibacterium sediminis</name>
    <dbReference type="NCBI Taxonomy" id="2164068"/>
    <lineage>
        <taxon>Bacteria</taxon>
        <taxon>Pseudomonadati</taxon>
        <taxon>Pseudomonadota</taxon>
        <taxon>Gammaproteobacteria</taxon>
        <taxon>Alteromonadales</taxon>
        <taxon>Alteromonadaceae</taxon>
        <taxon>Alginatibacterium</taxon>
    </lineage>
</organism>
<accession>A0A420EGD3</accession>
<evidence type="ECO:0000256" key="5">
    <source>
        <dbReference type="ARBA" id="ARBA00022884"/>
    </source>
</evidence>
<dbReference type="InterPro" id="IPR002625">
    <property type="entry name" value="Smr_dom"/>
</dbReference>
<dbReference type="HAMAP" id="MF_01042">
    <property type="entry name" value="SmrB"/>
    <property type="match status" value="1"/>
</dbReference>
<dbReference type="Proteomes" id="UP000286482">
    <property type="component" value="Unassembled WGS sequence"/>
</dbReference>
<keyword evidence="3 6" id="KW-0255">Endonuclease</keyword>
<dbReference type="GO" id="GO:0019843">
    <property type="term" value="F:rRNA binding"/>
    <property type="evidence" value="ECO:0007669"/>
    <property type="project" value="UniProtKB-UniRule"/>
</dbReference>
<evidence type="ECO:0000313" key="10">
    <source>
        <dbReference type="Proteomes" id="UP000286482"/>
    </source>
</evidence>
<keyword evidence="2 6" id="KW-0699">rRNA-binding</keyword>
<dbReference type="SMART" id="SM00463">
    <property type="entry name" value="SMR"/>
    <property type="match status" value="1"/>
</dbReference>
<feature type="region of interest" description="Disordered" evidence="7">
    <location>
        <begin position="24"/>
        <end position="46"/>
    </location>
</feature>
<comment type="similarity">
    <text evidence="6">Belongs to the SmrB family.</text>
</comment>
<dbReference type="GO" id="GO:0072344">
    <property type="term" value="P:rescue of stalled ribosome"/>
    <property type="evidence" value="ECO:0007669"/>
    <property type="project" value="UniProtKB-UniRule"/>
</dbReference>
<keyword evidence="1 6" id="KW-0540">Nuclease</keyword>